<reference evidence="2 3" key="1">
    <citation type="submission" date="2024-05" db="EMBL/GenBank/DDBJ databases">
        <title>Genome sequencing and assembly of Indian major carp, Cirrhinus mrigala (Hamilton, 1822).</title>
        <authorList>
            <person name="Mohindra V."/>
            <person name="Chowdhury L.M."/>
            <person name="Lal K."/>
            <person name="Jena J.K."/>
        </authorList>
    </citation>
    <scope>NUCLEOTIDE SEQUENCE [LARGE SCALE GENOMIC DNA]</scope>
    <source>
        <strain evidence="2">CM1030</strain>
        <tissue evidence="2">Blood</tissue>
    </source>
</reference>
<organism evidence="2 3">
    <name type="scientific">Cirrhinus mrigala</name>
    <name type="common">Mrigala</name>
    <dbReference type="NCBI Taxonomy" id="683832"/>
    <lineage>
        <taxon>Eukaryota</taxon>
        <taxon>Metazoa</taxon>
        <taxon>Chordata</taxon>
        <taxon>Craniata</taxon>
        <taxon>Vertebrata</taxon>
        <taxon>Euteleostomi</taxon>
        <taxon>Actinopterygii</taxon>
        <taxon>Neopterygii</taxon>
        <taxon>Teleostei</taxon>
        <taxon>Ostariophysi</taxon>
        <taxon>Cypriniformes</taxon>
        <taxon>Cyprinidae</taxon>
        <taxon>Labeoninae</taxon>
        <taxon>Labeonini</taxon>
        <taxon>Cirrhinus</taxon>
    </lineage>
</organism>
<dbReference type="AlphaFoldDB" id="A0ABD0QZ48"/>
<dbReference type="Proteomes" id="UP001529510">
    <property type="component" value="Unassembled WGS sequence"/>
</dbReference>
<proteinExistence type="predicted"/>
<feature type="non-terminal residue" evidence="2">
    <location>
        <position position="65"/>
    </location>
</feature>
<comment type="caution">
    <text evidence="2">The sequence shown here is derived from an EMBL/GenBank/DDBJ whole genome shotgun (WGS) entry which is preliminary data.</text>
</comment>
<dbReference type="EMBL" id="JAMKFB020000006">
    <property type="protein sequence ID" value="KAL0191519.1"/>
    <property type="molecule type" value="Genomic_DNA"/>
</dbReference>
<dbReference type="InterPro" id="IPR013783">
    <property type="entry name" value="Ig-like_fold"/>
</dbReference>
<dbReference type="InterPro" id="IPR003961">
    <property type="entry name" value="FN3_dom"/>
</dbReference>
<dbReference type="InterPro" id="IPR036116">
    <property type="entry name" value="FN3_sf"/>
</dbReference>
<sequence length="65" mass="7610">FVIEFEESQNEPGNWREMRRVPGNHHSALLKLHGHVDYRFKVSAFNEVGRGRPSQETERYKTPAS</sequence>
<feature type="non-terminal residue" evidence="2">
    <location>
        <position position="1"/>
    </location>
</feature>
<dbReference type="SUPFAM" id="SSF49265">
    <property type="entry name" value="Fibronectin type III"/>
    <property type="match status" value="1"/>
</dbReference>
<dbReference type="CDD" id="cd00063">
    <property type="entry name" value="FN3"/>
    <property type="match status" value="1"/>
</dbReference>
<dbReference type="PROSITE" id="PS50853">
    <property type="entry name" value="FN3"/>
    <property type="match status" value="1"/>
</dbReference>
<accession>A0ABD0QZ48</accession>
<evidence type="ECO:0000259" key="1">
    <source>
        <dbReference type="PROSITE" id="PS50853"/>
    </source>
</evidence>
<protein>
    <recommendedName>
        <fullName evidence="1">Fibronectin type-III domain-containing protein</fullName>
    </recommendedName>
</protein>
<evidence type="ECO:0000313" key="2">
    <source>
        <dbReference type="EMBL" id="KAL0191519.1"/>
    </source>
</evidence>
<feature type="domain" description="Fibronectin type-III" evidence="1">
    <location>
        <begin position="1"/>
        <end position="65"/>
    </location>
</feature>
<name>A0ABD0QZ48_CIRMR</name>
<dbReference type="Gene3D" id="2.60.40.10">
    <property type="entry name" value="Immunoglobulins"/>
    <property type="match status" value="1"/>
</dbReference>
<keyword evidence="3" id="KW-1185">Reference proteome</keyword>
<gene>
    <name evidence="2" type="ORF">M9458_014217</name>
</gene>
<evidence type="ECO:0000313" key="3">
    <source>
        <dbReference type="Proteomes" id="UP001529510"/>
    </source>
</evidence>